<evidence type="ECO:0000256" key="5">
    <source>
        <dbReference type="ARBA" id="ARBA00022692"/>
    </source>
</evidence>
<evidence type="ECO:0000256" key="2">
    <source>
        <dbReference type="ARBA" id="ARBA00004141"/>
    </source>
</evidence>
<keyword evidence="5 12" id="KW-0812">Transmembrane</keyword>
<evidence type="ECO:0000256" key="4">
    <source>
        <dbReference type="ARBA" id="ARBA00022617"/>
    </source>
</evidence>
<dbReference type="EMBL" id="KB741213">
    <property type="protein sequence ID" value="ENN72614.1"/>
    <property type="molecule type" value="Genomic_DNA"/>
</dbReference>
<keyword evidence="9" id="KW-0408">Iron</keyword>
<dbReference type="InterPro" id="IPR006593">
    <property type="entry name" value="Cyt_b561/ferric_Rdtase_TM"/>
</dbReference>
<feature type="transmembrane region" description="Helical" evidence="12">
    <location>
        <begin position="195"/>
        <end position="213"/>
    </location>
</feature>
<gene>
    <name evidence="16" type="primary">109542890</name>
    <name evidence="15" type="ORF">D910_02215</name>
    <name evidence="14" type="ORF">YQE_10713</name>
</gene>
<evidence type="ECO:0000259" key="13">
    <source>
        <dbReference type="PROSITE" id="PS50939"/>
    </source>
</evidence>
<evidence type="ECO:0000313" key="17">
    <source>
        <dbReference type="Proteomes" id="UP000019118"/>
    </source>
</evidence>
<dbReference type="GO" id="GO:0046872">
    <property type="term" value="F:metal ion binding"/>
    <property type="evidence" value="ECO:0007669"/>
    <property type="project" value="UniProtKB-KW"/>
</dbReference>
<evidence type="ECO:0000256" key="8">
    <source>
        <dbReference type="ARBA" id="ARBA00022989"/>
    </source>
</evidence>
<protein>
    <recommendedName>
        <fullName evidence="11">ascorbate ferrireductase (transmembrane)</fullName>
        <ecNumber evidence="11">7.2.1.3</ecNumber>
    </recommendedName>
</protein>
<dbReference type="AlphaFoldDB" id="N6SXX8"/>
<reference evidence="16" key="2">
    <citation type="submission" date="2024-08" db="UniProtKB">
        <authorList>
            <consortium name="EnsemblMetazoa"/>
        </authorList>
    </citation>
    <scope>IDENTIFICATION</scope>
</reference>
<feature type="non-terminal residue" evidence="14">
    <location>
        <position position="1"/>
    </location>
</feature>
<keyword evidence="4" id="KW-0349">Heme</keyword>
<dbReference type="GO" id="GO:0016020">
    <property type="term" value="C:membrane"/>
    <property type="evidence" value="ECO:0007669"/>
    <property type="project" value="UniProtKB-SubCell"/>
</dbReference>
<dbReference type="SMART" id="SM00665">
    <property type="entry name" value="B561"/>
    <property type="match status" value="1"/>
</dbReference>
<feature type="transmembrane region" description="Helical" evidence="12">
    <location>
        <begin position="269"/>
        <end position="287"/>
    </location>
</feature>
<organism evidence="14">
    <name type="scientific">Dendroctonus ponderosae</name>
    <name type="common">Mountain pine beetle</name>
    <dbReference type="NCBI Taxonomy" id="77166"/>
    <lineage>
        <taxon>Eukaryota</taxon>
        <taxon>Metazoa</taxon>
        <taxon>Ecdysozoa</taxon>
        <taxon>Arthropoda</taxon>
        <taxon>Hexapoda</taxon>
        <taxon>Insecta</taxon>
        <taxon>Pterygota</taxon>
        <taxon>Neoptera</taxon>
        <taxon>Endopterygota</taxon>
        <taxon>Coleoptera</taxon>
        <taxon>Polyphaga</taxon>
        <taxon>Cucujiformia</taxon>
        <taxon>Curculionidae</taxon>
        <taxon>Scolytinae</taxon>
        <taxon>Dendroctonus</taxon>
    </lineage>
</organism>
<dbReference type="GO" id="GO:0140575">
    <property type="term" value="F:transmembrane monodehydroascorbate reductase activity"/>
    <property type="evidence" value="ECO:0007669"/>
    <property type="project" value="InterPro"/>
</dbReference>
<evidence type="ECO:0000313" key="15">
    <source>
        <dbReference type="EMBL" id="ERL84790.1"/>
    </source>
</evidence>
<dbReference type="Proteomes" id="UP000019118">
    <property type="component" value="Unassembled WGS sequence"/>
</dbReference>
<dbReference type="Proteomes" id="UP000030742">
    <property type="component" value="Unassembled WGS sequence"/>
</dbReference>
<dbReference type="GO" id="GO:0140571">
    <property type="term" value="F:transmembrane ascorbate ferrireductase activity"/>
    <property type="evidence" value="ECO:0007669"/>
    <property type="project" value="UniProtKB-EC"/>
</dbReference>
<keyword evidence="3" id="KW-0813">Transport</keyword>
<sequence length="307" mass="34490">MLNENIVKVSTIQLSANSETGDEGRGNLNNDEQSLQSELELNSTATAASVVIKMPPIPIEEPAVPPNLEKDVGKKLSGKRVEKRKEEVTYKTHLTSLAHVSVVLFVYLILKLAFRGEFEFFTWHPILMAVGWMLLMTEGLFAINKNNTYWRLKTKGGFRVQIHVAILAIGYVLSIAGFVIVYINKENKGKHHFISWHALFGLIGLICTCPPVINGTALWYKKELSISKPRLVKFFHVLSGTLAFSFGALALVLSVYTKWFARKSDQSQITFYFGLIAVTYPLVWAVYGPSVKLVNVIKDYFMGDKED</sequence>
<dbReference type="PANTHER" id="PTHR15422">
    <property type="entry name" value="OS05G0565100 PROTEIN"/>
    <property type="match status" value="1"/>
</dbReference>
<evidence type="ECO:0000313" key="16">
    <source>
        <dbReference type="EnsemblMetazoa" id="XP_019767904.1"/>
    </source>
</evidence>
<dbReference type="PANTHER" id="PTHR15422:SF45">
    <property type="entry name" value="CYTOCHROME B561 DOMAIN-CONTAINING PROTEIN"/>
    <property type="match status" value="1"/>
</dbReference>
<dbReference type="InterPro" id="IPR045150">
    <property type="entry name" value="CYB561D1/2"/>
</dbReference>
<keyword evidence="8 12" id="KW-1133">Transmembrane helix</keyword>
<evidence type="ECO:0000256" key="9">
    <source>
        <dbReference type="ARBA" id="ARBA00023004"/>
    </source>
</evidence>
<dbReference type="HOGENOM" id="CLU_906938_0_0_1"/>
<dbReference type="OrthoDB" id="432881at2759"/>
<dbReference type="PROSITE" id="PS50939">
    <property type="entry name" value="CYTOCHROME_B561"/>
    <property type="match status" value="1"/>
</dbReference>
<evidence type="ECO:0000256" key="11">
    <source>
        <dbReference type="ARBA" id="ARBA00024225"/>
    </source>
</evidence>
<feature type="transmembrane region" description="Helical" evidence="12">
    <location>
        <begin position="164"/>
        <end position="183"/>
    </location>
</feature>
<accession>N6SXX8</accession>
<keyword evidence="10 12" id="KW-0472">Membrane</keyword>
<evidence type="ECO:0000256" key="6">
    <source>
        <dbReference type="ARBA" id="ARBA00022723"/>
    </source>
</evidence>
<evidence type="ECO:0000313" key="14">
    <source>
        <dbReference type="EMBL" id="ENN72614.1"/>
    </source>
</evidence>
<keyword evidence="7" id="KW-0249">Electron transport</keyword>
<feature type="domain" description="Cytochrome b561" evidence="13">
    <location>
        <begin position="88"/>
        <end position="289"/>
    </location>
</feature>
<name>N6SXX8_DENPD</name>
<feature type="transmembrane region" description="Helical" evidence="12">
    <location>
        <begin position="120"/>
        <end position="143"/>
    </location>
</feature>
<evidence type="ECO:0000256" key="7">
    <source>
        <dbReference type="ARBA" id="ARBA00022982"/>
    </source>
</evidence>
<proteinExistence type="predicted"/>
<dbReference type="CDD" id="cd08761">
    <property type="entry name" value="Cyt_b561_CYB561D2_like"/>
    <property type="match status" value="1"/>
</dbReference>
<dbReference type="Pfam" id="PF03188">
    <property type="entry name" value="Cytochrom_B561"/>
    <property type="match status" value="1"/>
</dbReference>
<dbReference type="EnsemblMetazoa" id="XM_019912345.1">
    <property type="protein sequence ID" value="XP_019767904.1"/>
    <property type="gene ID" value="LOC109542890"/>
</dbReference>
<feature type="transmembrane region" description="Helical" evidence="12">
    <location>
        <begin position="94"/>
        <end position="114"/>
    </location>
</feature>
<evidence type="ECO:0000256" key="1">
    <source>
        <dbReference type="ARBA" id="ARBA00001970"/>
    </source>
</evidence>
<comment type="subcellular location">
    <subcellularLocation>
        <location evidence="2">Membrane</location>
        <topology evidence="2">Multi-pass membrane protein</topology>
    </subcellularLocation>
</comment>
<keyword evidence="6" id="KW-0479">Metal-binding</keyword>
<reference evidence="17 18" key="1">
    <citation type="journal article" date="2013" name="Genome Biol.">
        <title>Draft genome of the mountain pine beetle, Dendroctonus ponderosae Hopkins, a major forest pest.</title>
        <authorList>
            <person name="Keeling C.I."/>
            <person name="Yuen M.M."/>
            <person name="Liao N.Y."/>
            <person name="Docking T.R."/>
            <person name="Chan S.K."/>
            <person name="Taylor G.A."/>
            <person name="Palmquist D.L."/>
            <person name="Jackman S.D."/>
            <person name="Nguyen A."/>
            <person name="Li M."/>
            <person name="Henderson H."/>
            <person name="Janes J.K."/>
            <person name="Zhao Y."/>
            <person name="Pandoh P."/>
            <person name="Moore R."/>
            <person name="Sperling F.A."/>
            <person name="Huber D.P."/>
            <person name="Birol I."/>
            <person name="Jones S.J."/>
            <person name="Bohlmann J."/>
        </authorList>
    </citation>
    <scope>NUCLEOTIDE SEQUENCE</scope>
</reference>
<comment type="cofactor">
    <cofactor evidence="1">
        <name>heme b</name>
        <dbReference type="ChEBI" id="CHEBI:60344"/>
    </cofactor>
</comment>
<keyword evidence="17" id="KW-1185">Reference proteome</keyword>
<dbReference type="KEGG" id="dpa:109542890"/>
<dbReference type="EC" id="7.2.1.3" evidence="11"/>
<feature type="transmembrane region" description="Helical" evidence="12">
    <location>
        <begin position="234"/>
        <end position="257"/>
    </location>
</feature>
<evidence type="ECO:0000313" key="18">
    <source>
        <dbReference type="Proteomes" id="UP000030742"/>
    </source>
</evidence>
<evidence type="ECO:0000256" key="10">
    <source>
        <dbReference type="ARBA" id="ARBA00023136"/>
    </source>
</evidence>
<dbReference type="Gene3D" id="1.20.120.1770">
    <property type="match status" value="1"/>
</dbReference>
<dbReference type="STRING" id="77166.N6SXX8"/>
<dbReference type="EMBL" id="KB631625">
    <property type="protein sequence ID" value="ERL84790.1"/>
    <property type="molecule type" value="Genomic_DNA"/>
</dbReference>
<evidence type="ECO:0000256" key="3">
    <source>
        <dbReference type="ARBA" id="ARBA00022448"/>
    </source>
</evidence>
<evidence type="ECO:0000256" key="12">
    <source>
        <dbReference type="SAM" id="Phobius"/>
    </source>
</evidence>